<dbReference type="SUPFAM" id="SSF103473">
    <property type="entry name" value="MFS general substrate transporter"/>
    <property type="match status" value="1"/>
</dbReference>
<dbReference type="Proteomes" id="UP000184774">
    <property type="component" value="Unassembled WGS sequence"/>
</dbReference>
<keyword evidence="2" id="KW-0813">Transport</keyword>
<dbReference type="PANTHER" id="PTHR43266:SF2">
    <property type="entry name" value="MAJOR FACILITATOR SUPERFAMILY (MFS) PROFILE DOMAIN-CONTAINING PROTEIN"/>
    <property type="match status" value="1"/>
</dbReference>
<feature type="transmembrane region" description="Helical" evidence="7">
    <location>
        <begin position="146"/>
        <end position="170"/>
    </location>
</feature>
<keyword evidence="3" id="KW-1003">Cell membrane</keyword>
<dbReference type="AlphaFoldDB" id="A0A1N6M736"/>
<dbReference type="SUPFAM" id="SSF69593">
    <property type="entry name" value="Glycerol-3-phosphate (1)-acyltransferase"/>
    <property type="match status" value="1"/>
</dbReference>
<dbReference type="RefSeq" id="WP_074373685.1">
    <property type="nucleotide sequence ID" value="NZ_AP024907.1"/>
</dbReference>
<keyword evidence="6 7" id="KW-0472">Membrane</keyword>
<dbReference type="InterPro" id="IPR002123">
    <property type="entry name" value="Plipid/glycerol_acylTrfase"/>
</dbReference>
<evidence type="ECO:0000256" key="1">
    <source>
        <dbReference type="ARBA" id="ARBA00004651"/>
    </source>
</evidence>
<dbReference type="SMART" id="SM00563">
    <property type="entry name" value="PlsC"/>
    <property type="match status" value="1"/>
</dbReference>
<feature type="transmembrane region" description="Helical" evidence="7">
    <location>
        <begin position="403"/>
        <end position="420"/>
    </location>
</feature>
<evidence type="ECO:0000256" key="2">
    <source>
        <dbReference type="ARBA" id="ARBA00022448"/>
    </source>
</evidence>
<sequence>MSHTTSSLLSSRRFLPYFITQFFGAFNDNVFKNTLLLFVAFSSAGQLAISSTLFINLAAGLFILPFFLFSASSGVLADQLEKSQLIRKIKMLEVVIMSLAAVGFITHSYLILLLLLFLMGTQSALFGPVKYALLPQQLRPDELMSGNALVETGTFLAILLGTLLAGVIASTPSAEYIAAGAVLVVALCGYLASCYIPNAPATAPTQRFRWRPISQTRNTLHIAKQDPVIHRTILIISWFWFMGATYLTQFPNFTRYFLHGNEGAVSWLLTLFSVGIALGSLLCDRLSRHRIELGLVPLACLGISLFGYGLADGVPGALPQPMDFATFITTTELWPLFVSLLLLGVSGGMFIVPLYTLLQQRAHPDQRAQVIAALNIYNALFMVISAILAIIVLSLLQWSIPDLFLLLSLINLGVAVYLLCKRPIETLRFVLACLAKLCYRVHYRNLHHLPSQGGALIICNHVTYLDALILSAASPRLIRFVMEADYTTSPLIRPVLNRAGVIPICAAHGKTIRQAFVQIEQALQQGELVCIFPEGRLSSDGEIGPFLRGLDRIIQHTSAPVIPLALKGMWGSYFSRHRGRACRGIPQRFRARIEVEAAPPIVAADTSSAQLRQYVAELRGAWR</sequence>
<dbReference type="EMBL" id="FSSB01000018">
    <property type="protein sequence ID" value="SIO95170.1"/>
    <property type="molecule type" value="Genomic_DNA"/>
</dbReference>
<feature type="domain" description="Phospholipid/glycerol acyltransferase" evidence="8">
    <location>
        <begin position="455"/>
        <end position="569"/>
    </location>
</feature>
<dbReference type="OrthoDB" id="9803968at2"/>
<feature type="transmembrane region" description="Helical" evidence="7">
    <location>
        <begin position="176"/>
        <end position="197"/>
    </location>
</feature>
<dbReference type="Gene3D" id="1.20.1250.20">
    <property type="entry name" value="MFS general substrate transporter like domains"/>
    <property type="match status" value="1"/>
</dbReference>
<protein>
    <submittedName>
        <fullName evidence="9">Lysophospholipid transporter LplT</fullName>
    </submittedName>
</protein>
<proteinExistence type="predicted"/>
<dbReference type="Pfam" id="PF01553">
    <property type="entry name" value="Acyltransferase"/>
    <property type="match status" value="1"/>
</dbReference>
<feature type="transmembrane region" description="Helical" evidence="7">
    <location>
        <begin position="295"/>
        <end position="314"/>
    </location>
</feature>
<evidence type="ECO:0000256" key="3">
    <source>
        <dbReference type="ARBA" id="ARBA00022475"/>
    </source>
</evidence>
<feature type="transmembrane region" description="Helical" evidence="7">
    <location>
        <begin position="55"/>
        <end position="77"/>
    </location>
</feature>
<dbReference type="Pfam" id="PF07690">
    <property type="entry name" value="MFS_1"/>
    <property type="match status" value="1"/>
</dbReference>
<gene>
    <name evidence="9" type="primary">lplT</name>
    <name evidence="9" type="ORF">VSP9026_02909</name>
</gene>
<organism evidence="9 10">
    <name type="scientific">Vibrio spartinae</name>
    <dbReference type="NCBI Taxonomy" id="1918945"/>
    <lineage>
        <taxon>Bacteria</taxon>
        <taxon>Pseudomonadati</taxon>
        <taxon>Pseudomonadota</taxon>
        <taxon>Gammaproteobacteria</taxon>
        <taxon>Vibrionales</taxon>
        <taxon>Vibrionaceae</taxon>
        <taxon>Vibrio</taxon>
    </lineage>
</organism>
<evidence type="ECO:0000256" key="5">
    <source>
        <dbReference type="ARBA" id="ARBA00022989"/>
    </source>
</evidence>
<evidence type="ECO:0000256" key="7">
    <source>
        <dbReference type="SAM" id="Phobius"/>
    </source>
</evidence>
<feature type="transmembrane region" description="Helical" evidence="7">
    <location>
        <begin position="334"/>
        <end position="358"/>
    </location>
</feature>
<keyword evidence="5 7" id="KW-1133">Transmembrane helix</keyword>
<keyword evidence="4 7" id="KW-0812">Transmembrane</keyword>
<dbReference type="InterPro" id="IPR011701">
    <property type="entry name" value="MFS"/>
</dbReference>
<evidence type="ECO:0000313" key="9">
    <source>
        <dbReference type="EMBL" id="SIO95170.1"/>
    </source>
</evidence>
<feature type="transmembrane region" description="Helical" evidence="7">
    <location>
        <begin position="370"/>
        <end position="397"/>
    </location>
</feature>
<feature type="transmembrane region" description="Helical" evidence="7">
    <location>
        <begin position="264"/>
        <end position="283"/>
    </location>
</feature>
<comment type="subcellular location">
    <subcellularLocation>
        <location evidence="1">Cell membrane</location>
        <topology evidence="1">Multi-pass membrane protein</topology>
    </subcellularLocation>
</comment>
<feature type="transmembrane region" description="Helical" evidence="7">
    <location>
        <begin position="228"/>
        <end position="248"/>
    </location>
</feature>
<evidence type="ECO:0000313" key="10">
    <source>
        <dbReference type="Proteomes" id="UP000184774"/>
    </source>
</evidence>
<reference evidence="9 10" key="1">
    <citation type="submission" date="2016-12" db="EMBL/GenBank/DDBJ databases">
        <authorList>
            <person name="Song W.-J."/>
            <person name="Kurnit D.M."/>
        </authorList>
    </citation>
    <scope>NUCLEOTIDE SEQUENCE [LARGE SCALE GENOMIC DNA]</scope>
    <source>
        <strain evidence="9 10">CECT 9026</strain>
    </source>
</reference>
<accession>A0A1N6M736</accession>
<dbReference type="GO" id="GO:0005886">
    <property type="term" value="C:plasma membrane"/>
    <property type="evidence" value="ECO:0007669"/>
    <property type="project" value="UniProtKB-SubCell"/>
</dbReference>
<name>A0A1N6M736_9VIBR</name>
<dbReference type="CDD" id="cd07989">
    <property type="entry name" value="LPLAT_AGPAT-like"/>
    <property type="match status" value="1"/>
</dbReference>
<evidence type="ECO:0000256" key="4">
    <source>
        <dbReference type="ARBA" id="ARBA00022692"/>
    </source>
</evidence>
<dbReference type="CDD" id="cd06173">
    <property type="entry name" value="MFS_MefA_like"/>
    <property type="match status" value="1"/>
</dbReference>
<dbReference type="InterPro" id="IPR036259">
    <property type="entry name" value="MFS_trans_sf"/>
</dbReference>
<evidence type="ECO:0000256" key="6">
    <source>
        <dbReference type="ARBA" id="ARBA00023136"/>
    </source>
</evidence>
<dbReference type="GO" id="GO:0016746">
    <property type="term" value="F:acyltransferase activity"/>
    <property type="evidence" value="ECO:0007669"/>
    <property type="project" value="InterPro"/>
</dbReference>
<dbReference type="GO" id="GO:0022857">
    <property type="term" value="F:transmembrane transporter activity"/>
    <property type="evidence" value="ECO:0007669"/>
    <property type="project" value="InterPro"/>
</dbReference>
<evidence type="ECO:0000259" key="8">
    <source>
        <dbReference type="SMART" id="SM00563"/>
    </source>
</evidence>
<dbReference type="PANTHER" id="PTHR43266">
    <property type="entry name" value="MACROLIDE-EFFLUX PROTEIN"/>
    <property type="match status" value="1"/>
</dbReference>